<reference evidence="1" key="1">
    <citation type="submission" date="2019-08" db="EMBL/GenBank/DDBJ databases">
        <authorList>
            <person name="Kucharzyk K."/>
            <person name="Murdoch R.W."/>
            <person name="Higgins S."/>
            <person name="Loffler F."/>
        </authorList>
    </citation>
    <scope>NUCLEOTIDE SEQUENCE</scope>
</reference>
<protein>
    <submittedName>
        <fullName evidence="1">Uncharacterized protein</fullName>
    </submittedName>
</protein>
<evidence type="ECO:0000313" key="1">
    <source>
        <dbReference type="EMBL" id="MPL55926.1"/>
    </source>
</evidence>
<dbReference type="EMBL" id="VSSQ01000002">
    <property type="protein sequence ID" value="MPL55926.1"/>
    <property type="molecule type" value="Genomic_DNA"/>
</dbReference>
<dbReference type="AlphaFoldDB" id="A0A644SMW0"/>
<gene>
    <name evidence="1" type="ORF">SDC9_01408</name>
</gene>
<sequence>MKKTNPTISYDEFYNLVKPITQFKSVKGNVYSVISVEDSIITFQRESTQKRWKMNLKDVHKAYQEIKDFKTIHFKPYLPRTQSPALGLLIKMGLVK</sequence>
<proteinExistence type="predicted"/>
<organism evidence="1">
    <name type="scientific">bioreactor metagenome</name>
    <dbReference type="NCBI Taxonomy" id="1076179"/>
    <lineage>
        <taxon>unclassified sequences</taxon>
        <taxon>metagenomes</taxon>
        <taxon>ecological metagenomes</taxon>
    </lineage>
</organism>
<comment type="caution">
    <text evidence="1">The sequence shown here is derived from an EMBL/GenBank/DDBJ whole genome shotgun (WGS) entry which is preliminary data.</text>
</comment>
<name>A0A644SMW0_9ZZZZ</name>
<accession>A0A644SMW0</accession>